<sequence length="457" mass="51313">MSSLARLPNQIWVRIVEAAAVWYPPELYQVLKRDGTSKAWSHAPEDHPLIALSQTCKAFRQIAAPLIWSHVAFEDGHPDRDRVALLLRLISRLSSPVTRANIASLDLNLEVGRDRAGYMYDFFEGPPCAPTYPDVLNLLTRVGEALKGTKLFELRLHPDIIHPSDGFLAAIGGGCSHLEHIELAYGVDQLPFSQWMNDAIVNGPDQLDRLVQVRSATLGMGALDSDDELRELKEDGAYWVQDGAPGLIKWLRGEVPEDSTLKQKDNKLVYLKTSASFLYRYRCLAPAWARCELLQLGRHLSTFVRTEKEWLPCLAVNQILDKIDEANASIVSSFAKGYDVDFDHEPGGDLYDEEVGWVHAASAIRPSLDRLAASRVDDDEIQAQDVIDMVRSDPVFAPWRDAWFSGPGDWDDASGPSTRALSFADEILQHWRKSAQSRREAPTPPVRWVSGWPRVLW</sequence>
<organism evidence="1 2">
    <name type="scientific">Tilletia horrida</name>
    <dbReference type="NCBI Taxonomy" id="155126"/>
    <lineage>
        <taxon>Eukaryota</taxon>
        <taxon>Fungi</taxon>
        <taxon>Dikarya</taxon>
        <taxon>Basidiomycota</taxon>
        <taxon>Ustilaginomycotina</taxon>
        <taxon>Exobasidiomycetes</taxon>
        <taxon>Tilletiales</taxon>
        <taxon>Tilletiaceae</taxon>
        <taxon>Tilletia</taxon>
    </lineage>
</organism>
<proteinExistence type="predicted"/>
<comment type="caution">
    <text evidence="1">The sequence shown here is derived from an EMBL/GenBank/DDBJ whole genome shotgun (WGS) entry which is preliminary data.</text>
</comment>
<reference evidence="1" key="1">
    <citation type="journal article" date="2023" name="PhytoFront">
        <title>Draft Genome Resources of Seven Strains of Tilletia horrida, Causal Agent of Kernel Smut of Rice.</title>
        <authorList>
            <person name="Khanal S."/>
            <person name="Antony Babu S."/>
            <person name="Zhou X.G."/>
        </authorList>
    </citation>
    <scope>NUCLEOTIDE SEQUENCE</scope>
    <source>
        <strain evidence="1">TX6</strain>
    </source>
</reference>
<accession>A0AAN6JR17</accession>
<gene>
    <name evidence="1" type="ORF">OC846_006065</name>
</gene>
<evidence type="ECO:0000313" key="1">
    <source>
        <dbReference type="EMBL" id="KAK0544461.1"/>
    </source>
</evidence>
<protein>
    <submittedName>
        <fullName evidence="1">Uncharacterized protein</fullName>
    </submittedName>
</protein>
<dbReference type="Proteomes" id="UP001176517">
    <property type="component" value="Unassembled WGS sequence"/>
</dbReference>
<dbReference type="EMBL" id="JAPDMZ010000282">
    <property type="protein sequence ID" value="KAK0544461.1"/>
    <property type="molecule type" value="Genomic_DNA"/>
</dbReference>
<name>A0AAN6JR17_9BASI</name>
<evidence type="ECO:0000313" key="2">
    <source>
        <dbReference type="Proteomes" id="UP001176517"/>
    </source>
</evidence>
<dbReference type="AlphaFoldDB" id="A0AAN6JR17"/>
<keyword evidence="2" id="KW-1185">Reference proteome</keyword>